<feature type="signal peptide" evidence="1">
    <location>
        <begin position="1"/>
        <end position="20"/>
    </location>
</feature>
<sequence length="781" mass="84440">MNTLQTVFLAILLCSTCAHAEVVRVLSGEHETFSRIVLMFRTPVNWTKHETKFGFVVEFDRSDFEIDLSHVFDLIPRSRIQGISYGREEGNLRILSDCSCSIEVFSAGLHEIAIDIKDTRSQRDVYSVASVVEGQGLELQSTYSSPLPFPLLGRSRELLNPAESKAATKNSGELTIENQSTLRSILLQEMQRANSEGLADIRGKGIAGSMATEIGLRGTGVAKAPEFRNHVRARTVFGNLGVIDASTIVGNHFTCEDGPFSDGAGWIPIQSSFDALAEARSLLFDGSGKVNGSGVEDLVVTLLGLQLGAEAAVVLSEFQGEFETRAVYRRLANIIDSVELTGENPLSQYLECNSPALVWATLSERSVSRLATVDGIEIKRNFLEFPDGFRRRMGPLLGRLLAQAGLADTAAFVIAEARRASGGVSGKVELLSLGDTSFLEVEGGLANSLPEIVSENSDISPMALLVQIERALREGYVAEKDIVLVEAFASEMAGTEIGRKLTQSAAVARATIGDFETALEHHQSLFLLDEVTEETSAVLNRVLDLMLVTEADSALLRFLVRDSVGQTPDELDQTVLVRVANRLVQLNLPELAESVVGKVRGREPPDVRHLRARINLLRGNPRRALAMVAGDAGPENAFIRANSLVALGKNKLASRVLRETGALDMAARQAWLGEDFEVVAELGSGLEKRFASVAQGFSGTSGKSKPELSDGGIAQTERLDSVLAEELPTVGSPMGSTQLGEGVGLRESYERIENSKELGAAVRSLLEQTRLDSLKKPELPN</sequence>
<accession>A0A2T0RPU5</accession>
<organism evidence="2 3">
    <name type="scientific">Aliiruegeria haliotis</name>
    <dbReference type="NCBI Taxonomy" id="1280846"/>
    <lineage>
        <taxon>Bacteria</taxon>
        <taxon>Pseudomonadati</taxon>
        <taxon>Pseudomonadota</taxon>
        <taxon>Alphaproteobacteria</taxon>
        <taxon>Rhodobacterales</taxon>
        <taxon>Roseobacteraceae</taxon>
        <taxon>Aliiruegeria</taxon>
    </lineage>
</organism>
<keyword evidence="1" id="KW-0732">Signal</keyword>
<comment type="caution">
    <text evidence="2">The sequence shown here is derived from an EMBL/GenBank/DDBJ whole genome shotgun (WGS) entry which is preliminary data.</text>
</comment>
<dbReference type="AlphaFoldDB" id="A0A2T0RPU5"/>
<feature type="chain" id="PRO_5015420044" description="HEAT repeat protein" evidence="1">
    <location>
        <begin position="21"/>
        <end position="781"/>
    </location>
</feature>
<evidence type="ECO:0000313" key="3">
    <source>
        <dbReference type="Proteomes" id="UP000239480"/>
    </source>
</evidence>
<keyword evidence="3" id="KW-1185">Reference proteome</keyword>
<name>A0A2T0RPU5_9RHOB</name>
<dbReference type="EMBL" id="PVTD01000005">
    <property type="protein sequence ID" value="PRY23209.1"/>
    <property type="molecule type" value="Genomic_DNA"/>
</dbReference>
<evidence type="ECO:0008006" key="4">
    <source>
        <dbReference type="Google" id="ProtNLM"/>
    </source>
</evidence>
<protein>
    <recommendedName>
        <fullName evidence="4">HEAT repeat protein</fullName>
    </recommendedName>
</protein>
<dbReference type="RefSeq" id="WP_146136695.1">
    <property type="nucleotide sequence ID" value="NZ_PVTD01000005.1"/>
</dbReference>
<gene>
    <name evidence="2" type="ORF">CLV78_105264</name>
</gene>
<proteinExistence type="predicted"/>
<evidence type="ECO:0000313" key="2">
    <source>
        <dbReference type="EMBL" id="PRY23209.1"/>
    </source>
</evidence>
<dbReference type="Proteomes" id="UP000239480">
    <property type="component" value="Unassembled WGS sequence"/>
</dbReference>
<reference evidence="2 3" key="1">
    <citation type="submission" date="2018-03" db="EMBL/GenBank/DDBJ databases">
        <title>Genomic Encyclopedia of Archaeal and Bacterial Type Strains, Phase II (KMG-II): from individual species to whole genera.</title>
        <authorList>
            <person name="Goeker M."/>
        </authorList>
    </citation>
    <scope>NUCLEOTIDE SEQUENCE [LARGE SCALE GENOMIC DNA]</scope>
    <source>
        <strain evidence="2 3">DSM 29328</strain>
    </source>
</reference>
<evidence type="ECO:0000256" key="1">
    <source>
        <dbReference type="SAM" id="SignalP"/>
    </source>
</evidence>